<dbReference type="InterPro" id="IPR008972">
    <property type="entry name" value="Cupredoxin"/>
</dbReference>
<evidence type="ECO:0000256" key="1">
    <source>
        <dbReference type="SAM" id="Phobius"/>
    </source>
</evidence>
<dbReference type="SUPFAM" id="SSF49503">
    <property type="entry name" value="Cupredoxins"/>
    <property type="match status" value="1"/>
</dbReference>
<keyword evidence="3" id="KW-1185">Reference proteome</keyword>
<comment type="caution">
    <text evidence="2">The sequence shown here is derived from an EMBL/GenBank/DDBJ whole genome shotgun (WGS) entry which is preliminary data.</text>
</comment>
<dbReference type="RefSeq" id="WP_335964112.1">
    <property type="nucleotide sequence ID" value="NZ_JAXBLX010000082.1"/>
</dbReference>
<dbReference type="Gene3D" id="2.60.40.420">
    <property type="entry name" value="Cupredoxins - blue copper proteins"/>
    <property type="match status" value="1"/>
</dbReference>
<keyword evidence="1" id="KW-0472">Membrane</keyword>
<evidence type="ECO:0000313" key="2">
    <source>
        <dbReference type="EMBL" id="MFC0472257.1"/>
    </source>
</evidence>
<gene>
    <name evidence="2" type="ORF">ACFFHM_17600</name>
</gene>
<name>A0ABV6KG09_9BACI</name>
<organism evidence="2 3">
    <name type="scientific">Halalkalibacter kiskunsagensis</name>
    <dbReference type="NCBI Taxonomy" id="1548599"/>
    <lineage>
        <taxon>Bacteria</taxon>
        <taxon>Bacillati</taxon>
        <taxon>Bacillota</taxon>
        <taxon>Bacilli</taxon>
        <taxon>Bacillales</taxon>
        <taxon>Bacillaceae</taxon>
        <taxon>Halalkalibacter</taxon>
    </lineage>
</organism>
<dbReference type="Proteomes" id="UP001589838">
    <property type="component" value="Unassembled WGS sequence"/>
</dbReference>
<dbReference type="EMBL" id="JBHLUX010000066">
    <property type="protein sequence ID" value="MFC0472257.1"/>
    <property type="molecule type" value="Genomic_DNA"/>
</dbReference>
<proteinExistence type="predicted"/>
<keyword evidence="1" id="KW-0812">Transmembrane</keyword>
<sequence length="147" mass="16594">MLIVIKKKWIFLAIVLLLVGFSWYFFQSRITTEAGAIPSTEETLEIHMVTSEITSTTEGGKEIESYRWDPGTIFVPKDKNVTLRMYGVNGAQHPFMIEGTDIEGIVQKGQETLVDLHFTEKGVYRLICTAHSHIDNDGPMIAYIVVD</sequence>
<evidence type="ECO:0000313" key="3">
    <source>
        <dbReference type="Proteomes" id="UP001589838"/>
    </source>
</evidence>
<protein>
    <recommendedName>
        <fullName evidence="4">EfeO-type cupredoxin-like domain-containing protein</fullName>
    </recommendedName>
</protein>
<evidence type="ECO:0008006" key="4">
    <source>
        <dbReference type="Google" id="ProtNLM"/>
    </source>
</evidence>
<reference evidence="2 3" key="1">
    <citation type="submission" date="2024-09" db="EMBL/GenBank/DDBJ databases">
        <authorList>
            <person name="Sun Q."/>
            <person name="Mori K."/>
        </authorList>
    </citation>
    <scope>NUCLEOTIDE SEQUENCE [LARGE SCALE GENOMIC DNA]</scope>
    <source>
        <strain evidence="2 3">NCAIM B.02610</strain>
    </source>
</reference>
<feature type="transmembrane region" description="Helical" evidence="1">
    <location>
        <begin position="9"/>
        <end position="26"/>
    </location>
</feature>
<accession>A0ABV6KG09</accession>
<keyword evidence="1" id="KW-1133">Transmembrane helix</keyword>